<dbReference type="EnsemblBacteria" id="ACZ19454">
    <property type="protein sequence ID" value="ACZ19454"/>
    <property type="gene ID" value="Taci_1222"/>
</dbReference>
<dbReference type="eggNOG" id="COG1503">
    <property type="taxonomic scope" value="Bacteria"/>
</dbReference>
<dbReference type="Proteomes" id="UP000002030">
    <property type="component" value="Chromosome"/>
</dbReference>
<gene>
    <name evidence="1" type="ordered locus">Taci_1222</name>
</gene>
<dbReference type="KEGG" id="tai:Taci_1222"/>
<dbReference type="EMBL" id="CP001818">
    <property type="protein sequence ID" value="ACZ19454.1"/>
    <property type="molecule type" value="Genomic_DNA"/>
</dbReference>
<protein>
    <recommendedName>
        <fullName evidence="3">eRF1 domain-containing protein</fullName>
    </recommendedName>
</protein>
<name>D1B613_THEAS</name>
<evidence type="ECO:0000313" key="2">
    <source>
        <dbReference type="Proteomes" id="UP000002030"/>
    </source>
</evidence>
<dbReference type="OrthoDB" id="4636at2"/>
<evidence type="ECO:0000313" key="1">
    <source>
        <dbReference type="EMBL" id="ACZ19454.1"/>
    </source>
</evidence>
<organism evidence="1 2">
    <name type="scientific">Thermanaerovibrio acidaminovorans (strain ATCC 49978 / DSM 6589 / Su883)</name>
    <name type="common">Selenomonas acidaminovorans</name>
    <dbReference type="NCBI Taxonomy" id="525903"/>
    <lineage>
        <taxon>Bacteria</taxon>
        <taxon>Thermotogati</taxon>
        <taxon>Synergistota</taxon>
        <taxon>Synergistia</taxon>
        <taxon>Synergistales</taxon>
        <taxon>Synergistaceae</taxon>
        <taxon>Thermanaerovibrio</taxon>
    </lineage>
</organism>
<accession>D1B613</accession>
<keyword evidence="2" id="KW-1185">Reference proteome</keyword>
<evidence type="ECO:0008006" key="3">
    <source>
        <dbReference type="Google" id="ProtNLM"/>
    </source>
</evidence>
<dbReference type="RefSeq" id="WP_012869966.1">
    <property type="nucleotide sequence ID" value="NC_013522.1"/>
</dbReference>
<sequence length="354" mass="39228">MAGRAMKVLEAFGGEDRVLTLYLPLGGDVKQRIAHLKTRSKKLAEEVGDWASRPLEGLLEDLHLGEGRSPLGVGLFASPSGRSLALPLPSPVDGQVISKRPWILPALEALCPLLEAWVVWIHRGRGEIFRHHAVLERVEELSEEIPRKVRDAGFRGGEERRLERRAETSLSKFLKDLAWRLRELNAERPAGEVWVTGSEEVMPEALEALGRFSLPVRSLKAPKSQEDLERSVREAMGARFFQEAEDLVERILESPGRSVLGLRQAIDQVNRRALMSLVVEERRTVRGVRCTSCGALGLDEDQCPLCGSGMEEETDLLDAMAHRALLSGAEVLVLGRPSSLREHEGVGGLTRLSR</sequence>
<proteinExistence type="predicted"/>
<dbReference type="AlphaFoldDB" id="D1B613"/>
<dbReference type="HOGENOM" id="CLU_782879_0_0_0"/>
<reference evidence="1 2" key="1">
    <citation type="journal article" date="2009" name="Stand. Genomic Sci.">
        <title>Complete genome sequence of Thermanaerovibrio acidaminovorans type strain (Su883).</title>
        <authorList>
            <person name="Chovatia M."/>
            <person name="Sikorski J."/>
            <person name="Schroder M."/>
            <person name="Lapidus A."/>
            <person name="Nolan M."/>
            <person name="Tice H."/>
            <person name="Glavina Del Rio T."/>
            <person name="Copeland A."/>
            <person name="Cheng J.F."/>
            <person name="Lucas S."/>
            <person name="Chen F."/>
            <person name="Bruce D."/>
            <person name="Goodwin L."/>
            <person name="Pitluck S."/>
            <person name="Ivanova N."/>
            <person name="Mavromatis K."/>
            <person name="Ovchinnikova G."/>
            <person name="Pati A."/>
            <person name="Chen A."/>
            <person name="Palaniappan K."/>
            <person name="Land M."/>
            <person name="Hauser L."/>
            <person name="Chang Y.J."/>
            <person name="Jeffries C.D."/>
            <person name="Chain P."/>
            <person name="Saunders E."/>
            <person name="Detter J.C."/>
            <person name="Brettin T."/>
            <person name="Rohde M."/>
            <person name="Goker M."/>
            <person name="Spring S."/>
            <person name="Bristow J."/>
            <person name="Markowitz V."/>
            <person name="Hugenholtz P."/>
            <person name="Kyrpides N.C."/>
            <person name="Klenk H.P."/>
            <person name="Eisen J.A."/>
        </authorList>
    </citation>
    <scope>NUCLEOTIDE SEQUENCE [LARGE SCALE GENOMIC DNA]</scope>
    <source>
        <strain evidence="2">ATCC 49978 / DSM 6589 / Su883</strain>
    </source>
</reference>
<dbReference type="STRING" id="525903.Taci_1222"/>